<accession>A0ABQ8TUF3</accession>
<evidence type="ECO:0000313" key="1">
    <source>
        <dbReference type="EMBL" id="KAJ4450341.1"/>
    </source>
</evidence>
<evidence type="ECO:0000313" key="2">
    <source>
        <dbReference type="Proteomes" id="UP001148838"/>
    </source>
</evidence>
<keyword evidence="2" id="KW-1185">Reference proteome</keyword>
<name>A0ABQ8TUF3_PERAM</name>
<reference evidence="1 2" key="1">
    <citation type="journal article" date="2022" name="Allergy">
        <title>Genome assembly and annotation of Periplaneta americana reveal a comprehensive cockroach allergen profile.</title>
        <authorList>
            <person name="Wang L."/>
            <person name="Xiong Q."/>
            <person name="Saelim N."/>
            <person name="Wang L."/>
            <person name="Nong W."/>
            <person name="Wan A.T."/>
            <person name="Shi M."/>
            <person name="Liu X."/>
            <person name="Cao Q."/>
            <person name="Hui J.H.L."/>
            <person name="Sookrung N."/>
            <person name="Leung T.F."/>
            <person name="Tungtrongchitr A."/>
            <person name="Tsui S.K.W."/>
        </authorList>
    </citation>
    <scope>NUCLEOTIDE SEQUENCE [LARGE SCALE GENOMIC DNA]</scope>
    <source>
        <strain evidence="1">PWHHKU_190912</strain>
    </source>
</reference>
<dbReference type="EMBL" id="JAJSOF020000003">
    <property type="protein sequence ID" value="KAJ4450341.1"/>
    <property type="molecule type" value="Genomic_DNA"/>
</dbReference>
<protein>
    <submittedName>
        <fullName evidence="1">Uncharacterized protein</fullName>
    </submittedName>
</protein>
<gene>
    <name evidence="1" type="ORF">ANN_01761</name>
</gene>
<sequence length="302" mass="34735">MIRHMMIGSSLSNLHADTSAGLDNEEPIICQKENLRPIIEKLGSFLGAPCELTCDSDLPHVFCDQITRHCECEKKYPVKLGAKKGCAKHWLVNMREPNREDYKEYSVETMQNVTAKMIQDKYYIEHNHEFNEFSDIAFKSVRDVRNNLLKENNKYHKNRGRNQAASDLDISPAILQHLSYQSIFQEIFYPVIVPQAYIIILTTNMCDGHSRILIRVGYIRCKPKCTEETEDTNEDKVAQDMNDLGVKDQIDLEMNTNDRWWQCSSRGEGGRGYAIVVLFEKAIGGSGKEVGMVFVVENMVWW</sequence>
<comment type="caution">
    <text evidence="1">The sequence shown here is derived from an EMBL/GenBank/DDBJ whole genome shotgun (WGS) entry which is preliminary data.</text>
</comment>
<organism evidence="1 2">
    <name type="scientific">Periplaneta americana</name>
    <name type="common">American cockroach</name>
    <name type="synonym">Blatta americana</name>
    <dbReference type="NCBI Taxonomy" id="6978"/>
    <lineage>
        <taxon>Eukaryota</taxon>
        <taxon>Metazoa</taxon>
        <taxon>Ecdysozoa</taxon>
        <taxon>Arthropoda</taxon>
        <taxon>Hexapoda</taxon>
        <taxon>Insecta</taxon>
        <taxon>Pterygota</taxon>
        <taxon>Neoptera</taxon>
        <taxon>Polyneoptera</taxon>
        <taxon>Dictyoptera</taxon>
        <taxon>Blattodea</taxon>
        <taxon>Blattoidea</taxon>
        <taxon>Blattidae</taxon>
        <taxon>Blattinae</taxon>
        <taxon>Periplaneta</taxon>
    </lineage>
</organism>
<dbReference type="Proteomes" id="UP001148838">
    <property type="component" value="Unassembled WGS sequence"/>
</dbReference>
<proteinExistence type="predicted"/>